<proteinExistence type="predicted"/>
<dbReference type="InterPro" id="IPR053031">
    <property type="entry name" value="Cuticle_assoc_protein"/>
</dbReference>
<dbReference type="AlphaFoldDB" id="A0A8T0PJ47"/>
<reference evidence="2" key="1">
    <citation type="submission" date="2020-05" db="EMBL/GenBank/DDBJ databases">
        <title>WGS assembly of Panicum virgatum.</title>
        <authorList>
            <person name="Lovell J.T."/>
            <person name="Jenkins J."/>
            <person name="Shu S."/>
            <person name="Juenger T.E."/>
            <person name="Schmutz J."/>
        </authorList>
    </citation>
    <scope>NUCLEOTIDE SEQUENCE</scope>
    <source>
        <strain evidence="2">AP13</strain>
    </source>
</reference>
<evidence type="ECO:0008006" key="4">
    <source>
        <dbReference type="Google" id="ProtNLM"/>
    </source>
</evidence>
<organism evidence="2 3">
    <name type="scientific">Panicum virgatum</name>
    <name type="common">Blackwell switchgrass</name>
    <dbReference type="NCBI Taxonomy" id="38727"/>
    <lineage>
        <taxon>Eukaryota</taxon>
        <taxon>Viridiplantae</taxon>
        <taxon>Streptophyta</taxon>
        <taxon>Embryophyta</taxon>
        <taxon>Tracheophyta</taxon>
        <taxon>Spermatophyta</taxon>
        <taxon>Magnoliopsida</taxon>
        <taxon>Liliopsida</taxon>
        <taxon>Poales</taxon>
        <taxon>Poaceae</taxon>
        <taxon>PACMAD clade</taxon>
        <taxon>Panicoideae</taxon>
        <taxon>Panicodae</taxon>
        <taxon>Paniceae</taxon>
        <taxon>Panicinae</taxon>
        <taxon>Panicum</taxon>
        <taxon>Panicum sect. Hiantes</taxon>
    </lineage>
</organism>
<gene>
    <name evidence="2" type="ORF">PVAP13_8NG110402</name>
</gene>
<dbReference type="PANTHER" id="PTHR34396">
    <property type="entry name" value="OS03G0264950 PROTEIN-RELATED"/>
    <property type="match status" value="1"/>
</dbReference>
<dbReference type="EMBL" id="CM029052">
    <property type="protein sequence ID" value="KAG2558364.1"/>
    <property type="molecule type" value="Genomic_DNA"/>
</dbReference>
<keyword evidence="3" id="KW-1185">Reference proteome</keyword>
<evidence type="ECO:0000256" key="1">
    <source>
        <dbReference type="SAM" id="MobiDB-lite"/>
    </source>
</evidence>
<dbReference type="GO" id="GO:0005634">
    <property type="term" value="C:nucleus"/>
    <property type="evidence" value="ECO:0007669"/>
    <property type="project" value="TreeGrafter"/>
</dbReference>
<evidence type="ECO:0000313" key="3">
    <source>
        <dbReference type="Proteomes" id="UP000823388"/>
    </source>
</evidence>
<dbReference type="SMART" id="SM00614">
    <property type="entry name" value="ZnF_BED"/>
    <property type="match status" value="1"/>
</dbReference>
<evidence type="ECO:0000313" key="2">
    <source>
        <dbReference type="EMBL" id="KAG2558364.1"/>
    </source>
</evidence>
<feature type="region of interest" description="Disordered" evidence="1">
    <location>
        <begin position="1"/>
        <end position="37"/>
    </location>
</feature>
<feature type="compositionally biased region" description="Polar residues" evidence="1">
    <location>
        <begin position="111"/>
        <end position="124"/>
    </location>
</feature>
<accession>A0A8T0PJ47</accession>
<dbReference type="PANTHER" id="PTHR34396:SF25">
    <property type="entry name" value="BOUNDARY ELEMENT ASSOCIATED FACTOR"/>
    <property type="match status" value="1"/>
</dbReference>
<protein>
    <recommendedName>
        <fullName evidence="4">BED-type domain-containing protein</fullName>
    </recommendedName>
</protein>
<feature type="compositionally biased region" description="Basic and acidic residues" evidence="1">
    <location>
        <begin position="1"/>
        <end position="23"/>
    </location>
</feature>
<dbReference type="GO" id="GO:0006357">
    <property type="term" value="P:regulation of transcription by RNA polymerase II"/>
    <property type="evidence" value="ECO:0007669"/>
    <property type="project" value="TreeGrafter"/>
</dbReference>
<name>A0A8T0PJ47_PANVG</name>
<dbReference type="GO" id="GO:1990837">
    <property type="term" value="F:sequence-specific double-stranded DNA binding"/>
    <property type="evidence" value="ECO:0007669"/>
    <property type="project" value="TreeGrafter"/>
</dbReference>
<feature type="region of interest" description="Disordered" evidence="1">
    <location>
        <begin position="110"/>
        <end position="144"/>
    </location>
</feature>
<comment type="caution">
    <text evidence="2">The sequence shown here is derived from an EMBL/GenBank/DDBJ whole genome shotgun (WGS) entry which is preliminary data.</text>
</comment>
<feature type="compositionally biased region" description="Low complexity" evidence="1">
    <location>
        <begin position="26"/>
        <end position="37"/>
    </location>
</feature>
<sequence>MPSRRDAAATDHRVEPKNKDAGKGDSSPLATTSPLPLLLLGSPSQAAIIDDPSDPKPRVAVVAAAAATKNRHVCQVKRSAAASTRAQRPPVSPTSPTLCNIVQSLRAKKMTTVSGSQSPLSIGSQAEFGTPSRSPSPLVESENDSVPIEIEDDVEVIEVEEGEDDAAEAGSKRKLTSAVWKEFKRVKFNGNVRAKRNYCGKKLYATSTNGTKHLHNHLKGCVQSLLSALVVECLVSIAASSLQRCWRLSCVPKIGLETNTKLMRRTSSLPPFGLVSRIFKRTFRNLQFEEMLKSFRWWFPFWCKEQVFKQQLMN</sequence>
<dbReference type="Proteomes" id="UP000823388">
    <property type="component" value="Chromosome 8N"/>
</dbReference>